<reference evidence="4" key="1">
    <citation type="submission" date="2021-01" db="EMBL/GenBank/DDBJ databases">
        <authorList>
            <consortium name="Genoscope - CEA"/>
            <person name="William W."/>
        </authorList>
    </citation>
    <scope>NUCLEOTIDE SEQUENCE</scope>
</reference>
<evidence type="ECO:0000259" key="3">
    <source>
        <dbReference type="PROSITE" id="PS50042"/>
    </source>
</evidence>
<dbReference type="GO" id="GO:0005249">
    <property type="term" value="F:voltage-gated potassium channel activity"/>
    <property type="evidence" value="ECO:0007669"/>
    <property type="project" value="TreeGrafter"/>
</dbReference>
<feature type="compositionally biased region" description="Polar residues" evidence="1">
    <location>
        <begin position="829"/>
        <end position="839"/>
    </location>
</feature>
<keyword evidence="5" id="KW-1185">Reference proteome</keyword>
<dbReference type="InterPro" id="IPR000595">
    <property type="entry name" value="cNMP-bd_dom"/>
</dbReference>
<keyword evidence="2" id="KW-0812">Transmembrane</keyword>
<dbReference type="CDD" id="cd00038">
    <property type="entry name" value="CAP_ED"/>
    <property type="match status" value="1"/>
</dbReference>
<evidence type="ECO:0000256" key="2">
    <source>
        <dbReference type="SAM" id="Phobius"/>
    </source>
</evidence>
<proteinExistence type="predicted"/>
<feature type="domain" description="Cyclic nucleotide-binding" evidence="3">
    <location>
        <begin position="445"/>
        <end position="540"/>
    </location>
</feature>
<accession>A0A8S1PH06</accession>
<feature type="region of interest" description="Disordered" evidence="1">
    <location>
        <begin position="853"/>
        <end position="873"/>
    </location>
</feature>
<feature type="transmembrane region" description="Helical" evidence="2">
    <location>
        <begin position="237"/>
        <end position="258"/>
    </location>
</feature>
<organism evidence="4 5">
    <name type="scientific">Paramecium sonneborni</name>
    <dbReference type="NCBI Taxonomy" id="65129"/>
    <lineage>
        <taxon>Eukaryota</taxon>
        <taxon>Sar</taxon>
        <taxon>Alveolata</taxon>
        <taxon>Ciliophora</taxon>
        <taxon>Intramacronucleata</taxon>
        <taxon>Oligohymenophorea</taxon>
        <taxon>Peniculida</taxon>
        <taxon>Parameciidae</taxon>
        <taxon>Paramecium</taxon>
    </lineage>
</organism>
<comment type="caution">
    <text evidence="4">The sequence shown here is derived from an EMBL/GenBank/DDBJ whole genome shotgun (WGS) entry which is preliminary data.</text>
</comment>
<dbReference type="GO" id="GO:0098855">
    <property type="term" value="C:HCN channel complex"/>
    <property type="evidence" value="ECO:0007669"/>
    <property type="project" value="TreeGrafter"/>
</dbReference>
<feature type="region of interest" description="Disordered" evidence="1">
    <location>
        <begin position="822"/>
        <end position="841"/>
    </location>
</feature>
<feature type="transmembrane region" description="Helical" evidence="2">
    <location>
        <begin position="270"/>
        <end position="291"/>
    </location>
</feature>
<dbReference type="GO" id="GO:0003254">
    <property type="term" value="P:regulation of membrane depolarization"/>
    <property type="evidence" value="ECO:0007669"/>
    <property type="project" value="TreeGrafter"/>
</dbReference>
<dbReference type="EMBL" id="CAJJDN010000078">
    <property type="protein sequence ID" value="CAD8102447.1"/>
    <property type="molecule type" value="Genomic_DNA"/>
</dbReference>
<evidence type="ECO:0000256" key="1">
    <source>
        <dbReference type="SAM" id="MobiDB-lite"/>
    </source>
</evidence>
<protein>
    <recommendedName>
        <fullName evidence="3">Cyclic nucleotide-binding domain-containing protein</fullName>
    </recommendedName>
</protein>
<dbReference type="PANTHER" id="PTHR45689">
    <property type="entry name" value="I[[H]] CHANNEL, ISOFORM E"/>
    <property type="match status" value="1"/>
</dbReference>
<feature type="transmembrane region" description="Helical" evidence="2">
    <location>
        <begin position="138"/>
        <end position="160"/>
    </location>
</feature>
<keyword evidence="2" id="KW-0472">Membrane</keyword>
<dbReference type="PANTHER" id="PTHR45689:SF5">
    <property type="entry name" value="I[[H]] CHANNEL, ISOFORM E"/>
    <property type="match status" value="1"/>
</dbReference>
<evidence type="ECO:0000313" key="4">
    <source>
        <dbReference type="EMBL" id="CAD8102447.1"/>
    </source>
</evidence>
<dbReference type="GO" id="GO:0035725">
    <property type="term" value="P:sodium ion transmembrane transport"/>
    <property type="evidence" value="ECO:0007669"/>
    <property type="project" value="TreeGrafter"/>
</dbReference>
<feature type="region of interest" description="Disordered" evidence="1">
    <location>
        <begin position="780"/>
        <end position="812"/>
    </location>
</feature>
<dbReference type="AlphaFoldDB" id="A0A8S1PH06"/>
<feature type="compositionally biased region" description="Low complexity" evidence="1">
    <location>
        <begin position="785"/>
        <end position="796"/>
    </location>
</feature>
<dbReference type="Pfam" id="PF00027">
    <property type="entry name" value="cNMP_binding"/>
    <property type="match status" value="1"/>
</dbReference>
<feature type="compositionally biased region" description="Polar residues" evidence="1">
    <location>
        <begin position="858"/>
        <end position="873"/>
    </location>
</feature>
<gene>
    <name evidence="4" type="ORF">PSON_ATCC_30995.1.T0780022</name>
</gene>
<name>A0A8S1PH06_9CILI</name>
<keyword evidence="2" id="KW-1133">Transmembrane helix</keyword>
<dbReference type="InterPro" id="IPR051413">
    <property type="entry name" value="K/Na_HCN_channel"/>
</dbReference>
<feature type="transmembrane region" description="Helical" evidence="2">
    <location>
        <begin position="211"/>
        <end position="231"/>
    </location>
</feature>
<evidence type="ECO:0000313" key="5">
    <source>
        <dbReference type="Proteomes" id="UP000692954"/>
    </source>
</evidence>
<dbReference type="Proteomes" id="UP000692954">
    <property type="component" value="Unassembled WGS sequence"/>
</dbReference>
<feature type="transmembrane region" description="Helical" evidence="2">
    <location>
        <begin position="340"/>
        <end position="359"/>
    </location>
</feature>
<dbReference type="OrthoDB" id="307632at2759"/>
<sequence length="1026" mass="121931">MPQSLQFPSDLKPPTINSSLLSNPNSFSDPNIHRQIDIFRPNQTDTPELKLIDETETKKMKKSNFNKFKMFVFSSPFINKEILDQKIIHKFITLLKQKAYIYNDYFFNSLQKQILTEKYIISPHDLNTNHQNLFILNFLFYIIWDLLTLIFTIILIFWLIYKITFHTQNQQLTQILFMLFIILDLFIYLISPYILKGNRIFNKFEILKHQIPCNLLINLIYSITTIVLLIQNNNDEIMLILYAFQFISSLLKLNSILNKLSDYTSLNFQLIINITQLLYLIHLSSCIWHILAINNDNSWIYQYQLHESDNITRYCHSFYYSISQLLNGSNNITLNTNTELIFSSILTFLSVWICSLIILKLNQNLKPFYEQQLQLFKDLETINAFLNKRNVPLLMKAKVRNYIKYMFYNKKNDYEIQTILQSLRPDMKEELIFQIRLQALSYSKILQKFSKDSLQQLTKYMERIHYNPNEIISQQDQSLYLIDSGEIEVQEYEQRLHILKLGDSFGETYFFSGILNKTIYKTLEFTQLYKIKQSDFINIILSNKVDHERFMYIKHSIQYGYFNIINLKCYSCDSQTHLINNCPILNYKPDIEKIFKHDNFHSQNRGQFLRDKNIDQRAFNRTFKRILINFDAMKMFRLKYDLIDPNDLYSKSNEIIESEDIESDSDSGESYEQYQSDQILSDNRFIDKQDGTIVSIIKQQDQLRDNSKILLEVDDNIEEMFIIRPNNQKTTLSTAQFQFEQQQQQQYQQQQQLQQQQQILQQQQQLNQQSYRFSLIPMDPKTRKQSSSQLEQASSQNIATEGQIPTVKGSKHNSQIAFKGEYSDKLKHGSQNKISSHINVDNKMKKNLSRIREEDSDTLNLSNRYNSDEQQSSQNLRYFYRQSNNSLPSRNTQLRPSMKRISSKISSINFITGTRTYNKTSNPFTRSFGNFPTTPGMVDLSMYKREDLKPEDFETMFLYKIYFPLGNYPNIINRLNYYLKWKLQDFVQSKYTFQFKVKQLTQKHSLLQMNLDLLNIKSQSKTILES</sequence>
<feature type="transmembrane region" description="Helical" evidence="2">
    <location>
        <begin position="172"/>
        <end position="190"/>
    </location>
</feature>
<dbReference type="PROSITE" id="PS50042">
    <property type="entry name" value="CNMP_BINDING_3"/>
    <property type="match status" value="1"/>
</dbReference>